<feature type="compositionally biased region" description="Acidic residues" evidence="2">
    <location>
        <begin position="280"/>
        <end position="291"/>
    </location>
</feature>
<dbReference type="PaxDb" id="4097-A0A1S3YN79"/>
<dbReference type="GO" id="GO:0006355">
    <property type="term" value="P:regulation of DNA-templated transcription"/>
    <property type="evidence" value="ECO:0007669"/>
    <property type="project" value="InterPro"/>
</dbReference>
<dbReference type="RefSeq" id="XP_016453452.1">
    <property type="nucleotide sequence ID" value="XM_016597966.1"/>
</dbReference>
<feature type="domain" description="Glabrous enhancer-binding protein-like DBD" evidence="3">
    <location>
        <begin position="312"/>
        <end position="395"/>
    </location>
</feature>
<evidence type="ECO:0000313" key="4">
    <source>
        <dbReference type="RefSeq" id="XP_016453452.1"/>
    </source>
</evidence>
<dbReference type="OrthoDB" id="1306175at2759"/>
<dbReference type="AlphaFoldDB" id="A0A1S3YN79"/>
<sequence>MLGAEEPNSPEGGGVSSSSSTSSHFSPPPHEAQHMIDQNLLENGAFDLACPESFTQIMEQVKEEEQGQELVNSDACSTNCTGNIERKRRRTPTDQEEGINNDIVEAVSEIRRTNVGPRRYYALFGLNTSTDDEAEEGQQQNERGEEFGNQDSEQQESGEKENLESEPNEEEETENAGDTEHNRNHQNSEQQESVEHNDNQDTEQQENGNQESEQDNEEASENDENQEENDREGEEESEVDEEEKRKANEKGKRPMSEICKLKFMIPKFSKFEKGGPSDTPEGDQTQEDDANDQLNNEDQYNDDDEDEDHQVLAILKSIWHFNCNNGYFPYPTSDELHNHIMDSVTNLKILGEDLTNKIIALEDNFNTVRALDGDNPDTDRPIHREIFNLSMRLWGNSEDQIGNVEQQNQELYDVNIEQNSTADDLEGWSC</sequence>
<feature type="region of interest" description="Disordered" evidence="2">
    <location>
        <begin position="1"/>
        <end position="35"/>
    </location>
</feature>
<feature type="compositionally biased region" description="Basic and acidic residues" evidence="2">
    <location>
        <begin position="242"/>
        <end position="253"/>
    </location>
</feature>
<feature type="compositionally biased region" description="Acidic residues" evidence="2">
    <location>
        <begin position="212"/>
        <end position="241"/>
    </location>
</feature>
<feature type="compositionally biased region" description="Acidic residues" evidence="2">
    <location>
        <begin position="164"/>
        <end position="177"/>
    </location>
</feature>
<feature type="compositionally biased region" description="Low complexity" evidence="2">
    <location>
        <begin position="1"/>
        <end position="25"/>
    </location>
</feature>
<evidence type="ECO:0000259" key="3">
    <source>
        <dbReference type="Pfam" id="PF04504"/>
    </source>
</evidence>
<dbReference type="PANTHER" id="PTHR31662">
    <property type="entry name" value="BNAANNG10740D PROTEIN-RELATED"/>
    <property type="match status" value="1"/>
</dbReference>
<dbReference type="KEGG" id="nta:107777818"/>
<dbReference type="Pfam" id="PF04504">
    <property type="entry name" value="GeBP-like_DBD"/>
    <property type="match status" value="1"/>
</dbReference>
<feature type="region of interest" description="Disordered" evidence="2">
    <location>
        <begin position="126"/>
        <end position="253"/>
    </location>
</feature>
<dbReference type="PANTHER" id="PTHR31662:SF38">
    <property type="entry name" value="PROTEIN PFC0760C-LIKE"/>
    <property type="match status" value="1"/>
</dbReference>
<proteinExistence type="inferred from homology"/>
<feature type="region of interest" description="Disordered" evidence="2">
    <location>
        <begin position="80"/>
        <end position="100"/>
    </location>
</feature>
<feature type="region of interest" description="Disordered" evidence="2">
    <location>
        <begin position="269"/>
        <end position="305"/>
    </location>
</feature>
<dbReference type="InterPro" id="IPR007592">
    <property type="entry name" value="GEBP"/>
</dbReference>
<dbReference type="OMA" id="MSEICKL"/>
<dbReference type="InterPro" id="IPR053932">
    <property type="entry name" value="GeBP-like_DBD"/>
</dbReference>
<name>A0A1S3YN79_TOBAC</name>
<organism evidence="4">
    <name type="scientific">Nicotiana tabacum</name>
    <name type="common">Common tobacco</name>
    <dbReference type="NCBI Taxonomy" id="4097"/>
    <lineage>
        <taxon>Eukaryota</taxon>
        <taxon>Viridiplantae</taxon>
        <taxon>Streptophyta</taxon>
        <taxon>Embryophyta</taxon>
        <taxon>Tracheophyta</taxon>
        <taxon>Spermatophyta</taxon>
        <taxon>Magnoliopsida</taxon>
        <taxon>eudicotyledons</taxon>
        <taxon>Gunneridae</taxon>
        <taxon>Pentapetalae</taxon>
        <taxon>asterids</taxon>
        <taxon>lamiids</taxon>
        <taxon>Solanales</taxon>
        <taxon>Solanaceae</taxon>
        <taxon>Nicotianoideae</taxon>
        <taxon>Nicotianeae</taxon>
        <taxon>Nicotiana</taxon>
    </lineage>
</organism>
<evidence type="ECO:0000256" key="2">
    <source>
        <dbReference type="SAM" id="MobiDB-lite"/>
    </source>
</evidence>
<protein>
    <submittedName>
        <fullName evidence="4">Protein PFC0760c-like</fullName>
    </submittedName>
</protein>
<accession>A0A1S3YN79</accession>
<reference evidence="4" key="1">
    <citation type="submission" date="2025-08" db="UniProtKB">
        <authorList>
            <consortium name="RefSeq"/>
        </authorList>
    </citation>
    <scope>IDENTIFICATION</scope>
</reference>
<evidence type="ECO:0000256" key="1">
    <source>
        <dbReference type="ARBA" id="ARBA00010820"/>
    </source>
</evidence>
<dbReference type="GO" id="GO:0005634">
    <property type="term" value="C:nucleus"/>
    <property type="evidence" value="ECO:0000318"/>
    <property type="project" value="GO_Central"/>
</dbReference>
<comment type="similarity">
    <text evidence="1">Belongs to the GeBP family.</text>
</comment>
<gene>
    <name evidence="4" type="primary">LOC107777818</name>
</gene>